<reference evidence="4 5" key="1">
    <citation type="submission" date="2015-11" db="EMBL/GenBank/DDBJ databases">
        <title>Genomic analysis of 38 Legionella species identifies large and diverse effector repertoires.</title>
        <authorList>
            <person name="Burstein D."/>
            <person name="Amaro F."/>
            <person name="Zusman T."/>
            <person name="Lifshitz Z."/>
            <person name="Cohen O."/>
            <person name="Gilbert J.A."/>
            <person name="Pupko T."/>
            <person name="Shuman H.A."/>
            <person name="Segal G."/>
        </authorList>
    </citation>
    <scope>NUCLEOTIDE SEQUENCE [LARGE SCALE GENOMIC DNA]</scope>
    <source>
        <strain evidence="4 5">JA-26-G1-E2</strain>
    </source>
</reference>
<dbReference type="InterPro" id="IPR046159">
    <property type="entry name" value="DUF6161"/>
</dbReference>
<dbReference type="Proteomes" id="UP000054715">
    <property type="component" value="Unassembled WGS sequence"/>
</dbReference>
<sequence>MKTAFFQFNDLVFYSKEELREWLNIFRKKFSFLDGSEAKMILNDSSFQQFVSNVNLALGNPSFGISHSSSLSNAFNTLKKSSKILDLTEGDINFIHQTKEDNSTDEAVAVFAYLADLKVALFNKKVFDGFLMAQNYLRGSKSTIKASKGIIDTFLKSYKIQFEEIIEDHQEIIKSLHQRKEDIEKEIATQIDAFKEVIESSKQQAKELEKIYRTKLSLEAPVIYWKDKQKAHKRNMWLFGGLTVFTTIGFILLFFQFSNLFNSEASIQIPFLPNTYTPLWIMSKLLLISFVSLWLIRLFSKIYIANMHMSQDAHERIAMLKTYLAMMKEPESSCVKENQDIILNALFRPTTYGLIKDEGPILPQELSIKNLRG</sequence>
<dbReference type="AlphaFoldDB" id="A0A0W0UHR3"/>
<keyword evidence="2" id="KW-0812">Transmembrane</keyword>
<feature type="transmembrane region" description="Helical" evidence="2">
    <location>
        <begin position="236"/>
        <end position="257"/>
    </location>
</feature>
<evidence type="ECO:0000256" key="1">
    <source>
        <dbReference type="SAM" id="Coils"/>
    </source>
</evidence>
<keyword evidence="2" id="KW-0472">Membrane</keyword>
<feature type="coiled-coil region" evidence="1">
    <location>
        <begin position="166"/>
        <end position="211"/>
    </location>
</feature>
<evidence type="ECO:0000313" key="5">
    <source>
        <dbReference type="Proteomes" id="UP000054715"/>
    </source>
</evidence>
<accession>A0A0W0UHR3</accession>
<keyword evidence="2" id="KW-1133">Transmembrane helix</keyword>
<evidence type="ECO:0000259" key="3">
    <source>
        <dbReference type="Pfam" id="PF19658"/>
    </source>
</evidence>
<comment type="caution">
    <text evidence="4">The sequence shown here is derived from an EMBL/GenBank/DDBJ whole genome shotgun (WGS) entry which is preliminary data.</text>
</comment>
<evidence type="ECO:0000256" key="2">
    <source>
        <dbReference type="SAM" id="Phobius"/>
    </source>
</evidence>
<dbReference type="RefSeq" id="WP_058449400.1">
    <property type="nucleotide sequence ID" value="NZ_LNYG01000013.1"/>
</dbReference>
<evidence type="ECO:0000313" key="4">
    <source>
        <dbReference type="EMBL" id="KTD07190.1"/>
    </source>
</evidence>
<keyword evidence="1" id="KW-0175">Coiled coil</keyword>
<dbReference type="OrthoDB" id="9151250at2"/>
<organism evidence="4 5">
    <name type="scientific">Legionella jamestowniensis</name>
    <dbReference type="NCBI Taxonomy" id="455"/>
    <lineage>
        <taxon>Bacteria</taxon>
        <taxon>Pseudomonadati</taxon>
        <taxon>Pseudomonadota</taxon>
        <taxon>Gammaproteobacteria</taxon>
        <taxon>Legionellales</taxon>
        <taxon>Legionellaceae</taxon>
        <taxon>Legionella</taxon>
    </lineage>
</organism>
<feature type="domain" description="DUF6161" evidence="3">
    <location>
        <begin position="156"/>
        <end position="358"/>
    </location>
</feature>
<dbReference type="EMBL" id="LNYG01000013">
    <property type="protein sequence ID" value="KTD07190.1"/>
    <property type="molecule type" value="Genomic_DNA"/>
</dbReference>
<feature type="transmembrane region" description="Helical" evidence="2">
    <location>
        <begin position="277"/>
        <end position="299"/>
    </location>
</feature>
<dbReference type="Pfam" id="PF19658">
    <property type="entry name" value="DUF6161"/>
    <property type="match status" value="1"/>
</dbReference>
<protein>
    <recommendedName>
        <fullName evidence="3">DUF6161 domain-containing protein</fullName>
    </recommendedName>
</protein>
<proteinExistence type="predicted"/>
<gene>
    <name evidence="4" type="ORF">Ljam_1385</name>
</gene>
<name>A0A0W0UHR3_9GAMM</name>
<dbReference type="PATRIC" id="fig|455.5.peg.1462"/>